<evidence type="ECO:0000256" key="3">
    <source>
        <dbReference type="RuleBase" id="RU362119"/>
    </source>
</evidence>
<dbReference type="EMBL" id="HACA01000628">
    <property type="protein sequence ID" value="CDW17989.1"/>
    <property type="molecule type" value="Transcribed_RNA"/>
</dbReference>
<proteinExistence type="inferred from homology"/>
<evidence type="ECO:0000313" key="7">
    <source>
        <dbReference type="EMBL" id="CDW17989.1"/>
    </source>
</evidence>
<organism evidence="7">
    <name type="scientific">Lepeophtheirus salmonis</name>
    <name type="common">Salmon louse</name>
    <name type="synonym">Caligus salmonis</name>
    <dbReference type="NCBI Taxonomy" id="72036"/>
    <lineage>
        <taxon>Eukaryota</taxon>
        <taxon>Metazoa</taxon>
        <taxon>Ecdysozoa</taxon>
        <taxon>Arthropoda</taxon>
        <taxon>Crustacea</taxon>
        <taxon>Multicrustacea</taxon>
        <taxon>Hexanauplia</taxon>
        <taxon>Copepoda</taxon>
        <taxon>Siphonostomatoida</taxon>
        <taxon>Caligidae</taxon>
        <taxon>Lepeophtheirus</taxon>
    </lineage>
</organism>
<dbReference type="PANTHER" id="PTHR11575">
    <property type="entry name" value="5'-NUCLEOTIDASE-RELATED"/>
    <property type="match status" value="1"/>
</dbReference>
<evidence type="ECO:0000256" key="4">
    <source>
        <dbReference type="SAM" id="MobiDB-lite"/>
    </source>
</evidence>
<dbReference type="CDD" id="cd07406">
    <property type="entry name" value="MPP_CG11883_N"/>
    <property type="match status" value="1"/>
</dbReference>
<feature type="domain" description="Calcineurin-like phosphoesterase" evidence="5">
    <location>
        <begin position="110"/>
        <end position="311"/>
    </location>
</feature>
<dbReference type="InterPro" id="IPR008334">
    <property type="entry name" value="5'-Nucleotdase_C"/>
</dbReference>
<reference evidence="7" key="1">
    <citation type="submission" date="2014-05" db="EMBL/GenBank/DDBJ databases">
        <authorList>
            <person name="Chronopoulou M."/>
        </authorList>
    </citation>
    <scope>NUCLEOTIDE SEQUENCE</scope>
    <source>
        <tissue evidence="7">Whole organism</tissue>
    </source>
</reference>
<sequence>MSTTSSSTESVNSIPPSTSDEEENIYDPIHLSEIIAHNAETRVTIENELGSGSSPTRWSRFQGSRISSALATSSCSVSNQFSSVVQMARKAALDTRHKMGPAADKISLIHYNDVYTVASGDEEPVGGAARFCSAIKSFQHLNPMVVFSGDIFAPSTLSTFTKGDQMVPVLNHTGTKVSVYGNHDFDFGIDKLMELREKTNCVWLMSNVVDHETGRPLAEGKVFHIQEWCGRKVGFIGLVEKEWLDTLSTINPGEVTFTDYVEAGSMLAKELKHRGCDIVIALTHMRTPNDVRLAESVSNIDIILGGHDHVYENKKVNGIHILKSGTEFKNFTVVTVDFSESPIHFNFDKVDITSKYDEDPELKEILSKFQDKIEVEMCKELGEFNCDLDGRFSSIRTQETNLGNFVCDIMVASTSADFALLNSGTFRSDRVHSAGPFFLKDLCSILPMIDPLVLLNVSGAQVLKCLENGVSQWPKLEGRFPQVSGIQFAFDPSKPPGSRVDEQFVKIGDEYLKKSSQYRMVTKAYLAMGKDGYDTLTSAETLIDEETGPQLTYAVQNHFKAIAMKEGRTRRSSIHHQSLVTLSRRSSLVRQFTLDGKNHLPTRNQSSAIGNEIEELEDTALTPKIARRIIKIDNDIYARLLAERENQTMELIEADNEDDLR</sequence>
<dbReference type="SUPFAM" id="SSF55816">
    <property type="entry name" value="5'-nucleotidase (syn. UDP-sugar hydrolase), C-terminal domain"/>
    <property type="match status" value="1"/>
</dbReference>
<keyword evidence="3" id="KW-0378">Hydrolase</keyword>
<evidence type="ECO:0000256" key="2">
    <source>
        <dbReference type="ARBA" id="ARBA00022729"/>
    </source>
</evidence>
<evidence type="ECO:0000259" key="6">
    <source>
        <dbReference type="Pfam" id="PF02872"/>
    </source>
</evidence>
<dbReference type="SUPFAM" id="SSF56300">
    <property type="entry name" value="Metallo-dependent phosphatases"/>
    <property type="match status" value="1"/>
</dbReference>
<dbReference type="InterPro" id="IPR036907">
    <property type="entry name" value="5'-Nucleotdase_C_sf"/>
</dbReference>
<keyword evidence="3" id="KW-0547">Nucleotide-binding</keyword>
<evidence type="ECO:0000256" key="1">
    <source>
        <dbReference type="ARBA" id="ARBA00006654"/>
    </source>
</evidence>
<comment type="similarity">
    <text evidence="1 3">Belongs to the 5'-nucleotidase family.</text>
</comment>
<dbReference type="InterPro" id="IPR041821">
    <property type="entry name" value="CG11883_N"/>
</dbReference>
<feature type="compositionally biased region" description="Low complexity" evidence="4">
    <location>
        <begin position="1"/>
        <end position="10"/>
    </location>
</feature>
<protein>
    <submittedName>
        <fullName evidence="7">AGAP007730PAlike [Tribolium castaneum]</fullName>
    </submittedName>
</protein>
<keyword evidence="2" id="KW-0732">Signal</keyword>
<dbReference type="AlphaFoldDB" id="A0A0K2SW68"/>
<dbReference type="PANTHER" id="PTHR11575:SF48">
    <property type="entry name" value="5'-NUCLEOTIDASE"/>
    <property type="match status" value="1"/>
</dbReference>
<feature type="domain" description="5'-Nucleotidase C-terminal" evidence="6">
    <location>
        <begin position="391"/>
        <end position="537"/>
    </location>
</feature>
<name>A0A0K2SW68_LEPSM</name>
<dbReference type="GO" id="GO:0016787">
    <property type="term" value="F:hydrolase activity"/>
    <property type="evidence" value="ECO:0007669"/>
    <property type="project" value="UniProtKB-KW"/>
</dbReference>
<dbReference type="Gene3D" id="3.90.780.10">
    <property type="entry name" value="5'-Nucleotidase, C-terminal domain"/>
    <property type="match status" value="1"/>
</dbReference>
<dbReference type="InterPro" id="IPR029052">
    <property type="entry name" value="Metallo-depent_PP-like"/>
</dbReference>
<dbReference type="InterPro" id="IPR006179">
    <property type="entry name" value="5_nucleotidase/apyrase"/>
</dbReference>
<feature type="region of interest" description="Disordered" evidence="4">
    <location>
        <begin position="1"/>
        <end position="23"/>
    </location>
</feature>
<dbReference type="OrthoDB" id="10252235at2759"/>
<dbReference type="GO" id="GO:0009166">
    <property type="term" value="P:nucleotide catabolic process"/>
    <property type="evidence" value="ECO:0007669"/>
    <property type="project" value="InterPro"/>
</dbReference>
<dbReference type="Gene3D" id="3.60.21.10">
    <property type="match status" value="1"/>
</dbReference>
<dbReference type="GO" id="GO:0000166">
    <property type="term" value="F:nucleotide binding"/>
    <property type="evidence" value="ECO:0007669"/>
    <property type="project" value="UniProtKB-KW"/>
</dbReference>
<evidence type="ECO:0000259" key="5">
    <source>
        <dbReference type="Pfam" id="PF00149"/>
    </source>
</evidence>
<dbReference type="PRINTS" id="PR01607">
    <property type="entry name" value="APYRASEFAMLY"/>
</dbReference>
<accession>A0A0K2SW68</accession>
<dbReference type="InterPro" id="IPR004843">
    <property type="entry name" value="Calcineurin-like_PHP"/>
</dbReference>
<dbReference type="Pfam" id="PF02872">
    <property type="entry name" value="5_nucleotid_C"/>
    <property type="match status" value="1"/>
</dbReference>
<dbReference type="Pfam" id="PF00149">
    <property type="entry name" value="Metallophos"/>
    <property type="match status" value="1"/>
</dbReference>